<dbReference type="NCBIfam" id="TIGR00003">
    <property type="entry name" value="copper ion binding protein"/>
    <property type="match status" value="1"/>
</dbReference>
<dbReference type="PANTHER" id="PTHR46594">
    <property type="entry name" value="P-TYPE CATION-TRANSPORTING ATPASE"/>
    <property type="match status" value="1"/>
</dbReference>
<dbReference type="PANTHER" id="PTHR46594:SF4">
    <property type="entry name" value="P-TYPE CATION-TRANSPORTING ATPASE"/>
    <property type="match status" value="1"/>
</dbReference>
<feature type="domain" description="HMA" evidence="4">
    <location>
        <begin position="2"/>
        <end position="68"/>
    </location>
</feature>
<evidence type="ECO:0000313" key="6">
    <source>
        <dbReference type="Proteomes" id="UP001237207"/>
    </source>
</evidence>
<dbReference type="SUPFAM" id="SSF55008">
    <property type="entry name" value="HMA, heavy metal-associated domain"/>
    <property type="match status" value="1"/>
</dbReference>
<protein>
    <recommendedName>
        <fullName evidence="1">Copper chaperone CopZ</fullName>
    </recommendedName>
</protein>
<name>A0AAJ1SZH0_9BACI</name>
<dbReference type="PRINTS" id="PR00942">
    <property type="entry name" value="CUATPASEI"/>
</dbReference>
<evidence type="ECO:0000256" key="1">
    <source>
        <dbReference type="ARBA" id="ARBA00015313"/>
    </source>
</evidence>
<sequence>MKKVTLNVQGMSCGSCVNRIEGNVGKLSGVESVKVLLPKGEVDVTFNDDTVDLSVIKSAIRDSGYEVMEEPNEEDNPGCSCCH</sequence>
<dbReference type="RefSeq" id="WP_307256481.1">
    <property type="nucleotide sequence ID" value="NZ_JAUSUC010000007.1"/>
</dbReference>
<comment type="caution">
    <text evidence="5">The sequence shown here is derived from an EMBL/GenBank/DDBJ whole genome shotgun (WGS) entry which is preliminary data.</text>
</comment>
<dbReference type="InterPro" id="IPR036163">
    <property type="entry name" value="HMA_dom_sf"/>
</dbReference>
<dbReference type="InterPro" id="IPR006122">
    <property type="entry name" value="HMA_Cu_ion-bd"/>
</dbReference>
<reference evidence="5" key="1">
    <citation type="submission" date="2023-07" db="EMBL/GenBank/DDBJ databases">
        <title>Genomic Encyclopedia of Type Strains, Phase IV (KMG-IV): sequencing the most valuable type-strain genomes for metagenomic binning, comparative biology and taxonomic classification.</title>
        <authorList>
            <person name="Goeker M."/>
        </authorList>
    </citation>
    <scope>NUCLEOTIDE SEQUENCE</scope>
    <source>
        <strain evidence="5">DSM 23947</strain>
    </source>
</reference>
<evidence type="ECO:0000256" key="2">
    <source>
        <dbReference type="ARBA" id="ARBA00022723"/>
    </source>
</evidence>
<evidence type="ECO:0000259" key="4">
    <source>
        <dbReference type="PROSITE" id="PS50846"/>
    </source>
</evidence>
<dbReference type="Gene3D" id="3.30.70.100">
    <property type="match status" value="1"/>
</dbReference>
<gene>
    <name evidence="5" type="ORF">J2S13_000893</name>
</gene>
<dbReference type="Pfam" id="PF00403">
    <property type="entry name" value="HMA"/>
    <property type="match status" value="1"/>
</dbReference>
<dbReference type="InterPro" id="IPR006121">
    <property type="entry name" value="HMA_dom"/>
</dbReference>
<dbReference type="EMBL" id="JAUSUC010000007">
    <property type="protein sequence ID" value="MDQ0214497.1"/>
    <property type="molecule type" value="Genomic_DNA"/>
</dbReference>
<evidence type="ECO:0000313" key="5">
    <source>
        <dbReference type="EMBL" id="MDQ0214497.1"/>
    </source>
</evidence>
<dbReference type="PROSITE" id="PS01047">
    <property type="entry name" value="HMA_1"/>
    <property type="match status" value="1"/>
</dbReference>
<evidence type="ECO:0000256" key="3">
    <source>
        <dbReference type="ARBA" id="ARBA00023008"/>
    </source>
</evidence>
<accession>A0AAJ1SZH0</accession>
<dbReference type="GO" id="GO:0005507">
    <property type="term" value="F:copper ion binding"/>
    <property type="evidence" value="ECO:0007669"/>
    <property type="project" value="InterPro"/>
</dbReference>
<dbReference type="CDD" id="cd00371">
    <property type="entry name" value="HMA"/>
    <property type="match status" value="1"/>
</dbReference>
<proteinExistence type="predicted"/>
<keyword evidence="3" id="KW-0186">Copper</keyword>
<dbReference type="Proteomes" id="UP001237207">
    <property type="component" value="Unassembled WGS sequence"/>
</dbReference>
<dbReference type="InterPro" id="IPR017969">
    <property type="entry name" value="Heavy-metal-associated_CS"/>
</dbReference>
<dbReference type="FunFam" id="3.30.70.100:FF:000001">
    <property type="entry name" value="ATPase copper transporting beta"/>
    <property type="match status" value="1"/>
</dbReference>
<organism evidence="5 6">
    <name type="scientific">Oikeobacillus pervagus</name>
    <dbReference type="NCBI Taxonomy" id="1325931"/>
    <lineage>
        <taxon>Bacteria</taxon>
        <taxon>Bacillati</taxon>
        <taxon>Bacillota</taxon>
        <taxon>Bacilli</taxon>
        <taxon>Bacillales</taxon>
        <taxon>Bacillaceae</taxon>
        <taxon>Oikeobacillus</taxon>
    </lineage>
</organism>
<keyword evidence="6" id="KW-1185">Reference proteome</keyword>
<dbReference type="AlphaFoldDB" id="A0AAJ1SZH0"/>
<dbReference type="PROSITE" id="PS50846">
    <property type="entry name" value="HMA_2"/>
    <property type="match status" value="1"/>
</dbReference>
<keyword evidence="2" id="KW-0479">Metal-binding</keyword>